<name>A0A6G9ZFG1_9NOCA</name>
<dbReference type="Gene3D" id="2.60.120.260">
    <property type="entry name" value="Galactose-binding domain-like"/>
    <property type="match status" value="1"/>
</dbReference>
<dbReference type="Proteomes" id="UP000500953">
    <property type="component" value="Chromosome"/>
</dbReference>
<dbReference type="AlphaFoldDB" id="A0A6G9ZFG1"/>
<reference evidence="3 4" key="1">
    <citation type="journal article" date="2019" name="ACS Chem. Biol.">
        <title>Identification and Mobilization of a Cryptic Antibiotic Biosynthesis Gene Locus from a Human-Pathogenic Nocardia Isolate.</title>
        <authorList>
            <person name="Herisse M."/>
            <person name="Ishida K."/>
            <person name="Porter J.L."/>
            <person name="Howden B."/>
            <person name="Hertweck C."/>
            <person name="Stinear T.P."/>
            <person name="Pidot S.J."/>
        </authorList>
    </citation>
    <scope>NUCLEOTIDE SEQUENCE [LARGE SCALE GENOMIC DNA]</scope>
    <source>
        <strain evidence="3 4">AUSMDU00012715</strain>
    </source>
</reference>
<dbReference type="InterPro" id="IPR013736">
    <property type="entry name" value="Xaa-Pro_dipept_C"/>
</dbReference>
<dbReference type="InterPro" id="IPR029058">
    <property type="entry name" value="AB_hydrolase_fold"/>
</dbReference>
<dbReference type="SUPFAM" id="SSF53474">
    <property type="entry name" value="alpha/beta-Hydrolases"/>
    <property type="match status" value="1"/>
</dbReference>
<sequence length="505" mass="55800">MRDGIELLADHYAPVGDSLGTVLVRSPYGWEGINAALYRAQFPTRGYHLLLVRCRGTFGSEGEWRPWVHEIDDGADTVAWLRSQPWFDGRLATVGNSYLGWTQWALLMDPPPELAAVVIQTAPHDFSLSAYSGGALNLADWLGWSEQLAYQEHLGAMRALLRAATATRRQAPALSWLPVADAADELCAGRAPWFRDWAGLRDFDDRAWAPMRLADALDRVQVPVLLQSGWQDAFLPQTRTQYERLRDRGIDVALTIGPWTHRETGSKGMSMLAPEALGWLDRHLAGKAENPRPAPVKAFVTGANEWRDFSDWPDGTSVVCRYPTPDGGLTEQPTDGAAHFTYDPADPTPTTGGRLLLAADGGYRDDSALADRDDVLTFTGPPLPHPLEVTGTPWVELAHHTDNPHADLFVRLSEVDRKGHSRNVTDGFLRLDPDRAEGVIRIDLDPVAHRFGAGNRIRLLVAGGSFPRWERNLGTDADPSTSTRYEPSHRTLDLSASGLHLPVRD</sequence>
<dbReference type="SUPFAM" id="SSF49785">
    <property type="entry name" value="Galactose-binding domain-like"/>
    <property type="match status" value="1"/>
</dbReference>
<dbReference type="InterPro" id="IPR000383">
    <property type="entry name" value="Xaa-Pro-like_dom"/>
</dbReference>
<dbReference type="Gene3D" id="1.10.3020.10">
    <property type="entry name" value="alpha-amino acid ester hydrolase ( Helical cap domain)"/>
    <property type="match status" value="1"/>
</dbReference>
<evidence type="ECO:0000313" key="3">
    <source>
        <dbReference type="EMBL" id="QIS24087.1"/>
    </source>
</evidence>
<dbReference type="Pfam" id="PF02129">
    <property type="entry name" value="Peptidase_S15"/>
    <property type="match status" value="1"/>
</dbReference>
<proteinExistence type="predicted"/>
<dbReference type="Gene3D" id="3.40.50.1820">
    <property type="entry name" value="alpha/beta hydrolase"/>
    <property type="match status" value="1"/>
</dbReference>
<dbReference type="InterPro" id="IPR005674">
    <property type="entry name" value="CocE/Ser_esterase"/>
</dbReference>
<keyword evidence="1 3" id="KW-0378">Hydrolase</keyword>
<protein>
    <submittedName>
        <fullName evidence="3">CocE/NonD family hydrolase</fullName>
    </submittedName>
</protein>
<dbReference type="InterPro" id="IPR008979">
    <property type="entry name" value="Galactose-bd-like_sf"/>
</dbReference>
<dbReference type="NCBIfam" id="TIGR00976">
    <property type="entry name" value="CocE_NonD"/>
    <property type="match status" value="1"/>
</dbReference>
<evidence type="ECO:0000256" key="1">
    <source>
        <dbReference type="ARBA" id="ARBA00022801"/>
    </source>
</evidence>
<evidence type="ECO:0000313" key="4">
    <source>
        <dbReference type="Proteomes" id="UP000500953"/>
    </source>
</evidence>
<dbReference type="GO" id="GO:0008239">
    <property type="term" value="F:dipeptidyl-peptidase activity"/>
    <property type="evidence" value="ECO:0007669"/>
    <property type="project" value="InterPro"/>
</dbReference>
<dbReference type="SMART" id="SM00939">
    <property type="entry name" value="PepX_C"/>
    <property type="match status" value="1"/>
</dbReference>
<dbReference type="Pfam" id="PF08530">
    <property type="entry name" value="PepX_C"/>
    <property type="match status" value="1"/>
</dbReference>
<organism evidence="3 4">
    <name type="scientific">Nocardia terpenica</name>
    <dbReference type="NCBI Taxonomy" id="455432"/>
    <lineage>
        <taxon>Bacteria</taxon>
        <taxon>Bacillati</taxon>
        <taxon>Actinomycetota</taxon>
        <taxon>Actinomycetes</taxon>
        <taxon>Mycobacteriales</taxon>
        <taxon>Nocardiaceae</taxon>
        <taxon>Nocardia</taxon>
    </lineage>
</organism>
<gene>
    <name evidence="3" type="ORF">F6W96_08965</name>
</gene>
<evidence type="ECO:0000259" key="2">
    <source>
        <dbReference type="SMART" id="SM00939"/>
    </source>
</evidence>
<feature type="domain" description="Xaa-Pro dipeptidyl-peptidase C-terminal" evidence="2">
    <location>
        <begin position="277"/>
        <end position="500"/>
    </location>
</feature>
<dbReference type="EMBL" id="CP046173">
    <property type="protein sequence ID" value="QIS24087.1"/>
    <property type="molecule type" value="Genomic_DNA"/>
</dbReference>
<accession>A0A6G9ZFG1</accession>